<dbReference type="Pfam" id="PF07412">
    <property type="entry name" value="Geminin"/>
    <property type="match status" value="1"/>
</dbReference>
<dbReference type="AlphaFoldDB" id="A0A8X6M8Z1"/>
<feature type="region of interest" description="Disordered" evidence="1">
    <location>
        <begin position="31"/>
        <end position="57"/>
    </location>
</feature>
<dbReference type="SUPFAM" id="SSF111469">
    <property type="entry name" value="Geminin coiled-coil domain"/>
    <property type="match status" value="1"/>
</dbReference>
<comment type="caution">
    <text evidence="2">The sequence shown here is derived from an EMBL/GenBank/DDBJ whole genome shotgun (WGS) entry which is preliminary data.</text>
</comment>
<dbReference type="OrthoDB" id="10043826at2759"/>
<protein>
    <recommendedName>
        <fullName evidence="4">Geminin</fullName>
    </recommendedName>
</protein>
<evidence type="ECO:0000313" key="3">
    <source>
        <dbReference type="Proteomes" id="UP000887013"/>
    </source>
</evidence>
<feature type="region of interest" description="Disordered" evidence="1">
    <location>
        <begin position="100"/>
        <end position="133"/>
    </location>
</feature>
<dbReference type="InterPro" id="IPR022786">
    <property type="entry name" value="Geminin/Multicilin"/>
</dbReference>
<sequence>MNEVLVSESTILSKVKNTRSKRTLRALDVPLTDKDLPVLPPSLKHKNEKEKNKRPKRTLRALQVSATDKDLLVPSPSLMPKNEKKIKEVKKSFKILSDDVQESKEDQENITRNGKLSKVPSKSKKVTAAKKNKKQKQSKIDSFIVEPTSCIALESVSSTILESTQKISESSVNTAEITVIPNRSVSDDAVAMLTSDHPPESYWKDLAEQRRLALEKALYENAQLWDQLQVLEAENSQLKGCVEEAEKMAEIVRQALQ</sequence>
<feature type="compositionally biased region" description="Basic residues" evidence="1">
    <location>
        <begin position="121"/>
        <end position="133"/>
    </location>
</feature>
<accession>A0A8X6M8Z1</accession>
<name>A0A8X6M8Z1_NEPPI</name>
<dbReference type="GO" id="GO:0006275">
    <property type="term" value="P:regulation of DNA replication"/>
    <property type="evidence" value="ECO:0007669"/>
    <property type="project" value="InterPro"/>
</dbReference>
<evidence type="ECO:0000313" key="2">
    <source>
        <dbReference type="EMBL" id="GFS35723.1"/>
    </source>
</evidence>
<evidence type="ECO:0000256" key="1">
    <source>
        <dbReference type="SAM" id="MobiDB-lite"/>
    </source>
</evidence>
<dbReference type="Gene3D" id="1.20.5.1180">
    <property type="entry name" value="Geminin coiled-coil domain"/>
    <property type="match status" value="1"/>
</dbReference>
<proteinExistence type="predicted"/>
<keyword evidence="3" id="KW-1185">Reference proteome</keyword>
<organism evidence="2 3">
    <name type="scientific">Nephila pilipes</name>
    <name type="common">Giant wood spider</name>
    <name type="synonym">Nephila maculata</name>
    <dbReference type="NCBI Taxonomy" id="299642"/>
    <lineage>
        <taxon>Eukaryota</taxon>
        <taxon>Metazoa</taxon>
        <taxon>Ecdysozoa</taxon>
        <taxon>Arthropoda</taxon>
        <taxon>Chelicerata</taxon>
        <taxon>Arachnida</taxon>
        <taxon>Araneae</taxon>
        <taxon>Araneomorphae</taxon>
        <taxon>Entelegynae</taxon>
        <taxon>Araneoidea</taxon>
        <taxon>Nephilidae</taxon>
        <taxon>Nephila</taxon>
    </lineage>
</organism>
<dbReference type="EMBL" id="BMAW01088639">
    <property type="protein sequence ID" value="GFS35723.1"/>
    <property type="molecule type" value="Genomic_DNA"/>
</dbReference>
<gene>
    <name evidence="2" type="primary">NCL1_34824</name>
    <name evidence="2" type="ORF">NPIL_545821</name>
</gene>
<dbReference type="Proteomes" id="UP000887013">
    <property type="component" value="Unassembled WGS sequence"/>
</dbReference>
<evidence type="ECO:0008006" key="4">
    <source>
        <dbReference type="Google" id="ProtNLM"/>
    </source>
</evidence>
<reference evidence="2" key="1">
    <citation type="submission" date="2020-08" db="EMBL/GenBank/DDBJ databases">
        <title>Multicomponent nature underlies the extraordinary mechanical properties of spider dragline silk.</title>
        <authorList>
            <person name="Kono N."/>
            <person name="Nakamura H."/>
            <person name="Mori M."/>
            <person name="Yoshida Y."/>
            <person name="Ohtoshi R."/>
            <person name="Malay A.D."/>
            <person name="Moran D.A.P."/>
            <person name="Tomita M."/>
            <person name="Numata K."/>
            <person name="Arakawa K."/>
        </authorList>
    </citation>
    <scope>NUCLEOTIDE SEQUENCE</scope>
</reference>